<reference evidence="2" key="1">
    <citation type="submission" date="2022-08" db="EMBL/GenBank/DDBJ databases">
        <title>Chelativorans sichuanense sp. nov., a paraffin oil-degrading bacterium isolated from a mixture of oil-based drill cuttings and paddy soil.</title>
        <authorList>
            <person name="Yu J."/>
            <person name="Liu H."/>
            <person name="Chen Q."/>
        </authorList>
    </citation>
    <scope>NUCLEOTIDE SEQUENCE</scope>
    <source>
        <strain evidence="2">SCAU 2101</strain>
    </source>
</reference>
<protein>
    <submittedName>
        <fullName evidence="2">Uncharacterized protein</fullName>
    </submittedName>
</protein>
<comment type="caution">
    <text evidence="2">The sequence shown here is derived from an EMBL/GenBank/DDBJ whole genome shotgun (WGS) entry which is preliminary data.</text>
</comment>
<dbReference type="AlphaFoldDB" id="A0A9X2XB06"/>
<evidence type="ECO:0000313" key="2">
    <source>
        <dbReference type="EMBL" id="MCT8991379.1"/>
    </source>
</evidence>
<name>A0A9X2XB06_9HYPH</name>
<proteinExistence type="predicted"/>
<dbReference type="EMBL" id="JAODNV010000015">
    <property type="protein sequence ID" value="MCT8991379.1"/>
    <property type="molecule type" value="Genomic_DNA"/>
</dbReference>
<keyword evidence="3" id="KW-1185">Reference proteome</keyword>
<keyword evidence="1" id="KW-0812">Transmembrane</keyword>
<keyword evidence="1" id="KW-0472">Membrane</keyword>
<gene>
    <name evidence="2" type="ORF">NYR54_13930</name>
</gene>
<dbReference type="Proteomes" id="UP001149009">
    <property type="component" value="Unassembled WGS sequence"/>
</dbReference>
<sequence length="148" mass="15819">MAERSSFAQRWQEYRPTKAVWLWSCVAAAILTLIAGFTWGGWVTGGTASSMAARAAEDAREQLVASICVNRFVNSPNAAATFAKLKEARSWERDDIIEEGGWITIEALDEQIAGAADVCAEEIIAMESLPARTAEPNAAAAEPDSVGG</sequence>
<organism evidence="2 3">
    <name type="scientific">Chelativorans petroleitrophicus</name>
    <dbReference type="NCBI Taxonomy" id="2975484"/>
    <lineage>
        <taxon>Bacteria</taxon>
        <taxon>Pseudomonadati</taxon>
        <taxon>Pseudomonadota</taxon>
        <taxon>Alphaproteobacteria</taxon>
        <taxon>Hyphomicrobiales</taxon>
        <taxon>Phyllobacteriaceae</taxon>
        <taxon>Chelativorans</taxon>
    </lineage>
</organism>
<feature type="transmembrane region" description="Helical" evidence="1">
    <location>
        <begin position="20"/>
        <end position="42"/>
    </location>
</feature>
<keyword evidence="1" id="KW-1133">Transmembrane helix</keyword>
<accession>A0A9X2XB06</accession>
<dbReference type="RefSeq" id="WP_261516303.1">
    <property type="nucleotide sequence ID" value="NZ_JAODNV010000015.1"/>
</dbReference>
<evidence type="ECO:0000313" key="3">
    <source>
        <dbReference type="Proteomes" id="UP001149009"/>
    </source>
</evidence>
<evidence type="ECO:0000256" key="1">
    <source>
        <dbReference type="SAM" id="Phobius"/>
    </source>
</evidence>